<proteinExistence type="predicted"/>
<protein>
    <submittedName>
        <fullName evidence="1">Uncharacterized protein</fullName>
    </submittedName>
</protein>
<reference evidence="1" key="1">
    <citation type="submission" date="2020-01" db="EMBL/GenBank/DDBJ databases">
        <authorList>
            <person name="Meier V. D."/>
            <person name="Meier V D."/>
        </authorList>
    </citation>
    <scope>NUCLEOTIDE SEQUENCE</scope>
    <source>
        <strain evidence="1">HLG_WM_MAG_09</strain>
    </source>
</reference>
<organism evidence="1">
    <name type="scientific">uncultured Thiotrichaceae bacterium</name>
    <dbReference type="NCBI Taxonomy" id="298394"/>
    <lineage>
        <taxon>Bacteria</taxon>
        <taxon>Pseudomonadati</taxon>
        <taxon>Pseudomonadota</taxon>
        <taxon>Gammaproteobacteria</taxon>
        <taxon>Thiotrichales</taxon>
        <taxon>Thiotrichaceae</taxon>
        <taxon>environmental samples</taxon>
    </lineage>
</organism>
<dbReference type="AlphaFoldDB" id="A0A6S6S559"/>
<evidence type="ECO:0000313" key="1">
    <source>
        <dbReference type="EMBL" id="CAA6800640.1"/>
    </source>
</evidence>
<gene>
    <name evidence="1" type="ORF">HELGO_WM28164</name>
</gene>
<dbReference type="EMBL" id="CACVAT010000020">
    <property type="protein sequence ID" value="CAA6800640.1"/>
    <property type="molecule type" value="Genomic_DNA"/>
</dbReference>
<sequence>MKDHNAFTKKNPYSKYIKPPETMLRDSVEDLEAGIEQGLADAAAGKVMSSDECFDRLKRLISLEGTPL</sequence>
<name>A0A6S6S559_9GAMM</name>
<accession>A0A6S6S559</accession>